<dbReference type="PANTHER" id="PTHR13256">
    <property type="entry name" value="N-ACETYLTRANSFERASE 9"/>
    <property type="match status" value="1"/>
</dbReference>
<evidence type="ECO:0000256" key="2">
    <source>
        <dbReference type="ARBA" id="ARBA00022679"/>
    </source>
</evidence>
<dbReference type="GO" id="GO:0008080">
    <property type="term" value="F:N-acetyltransferase activity"/>
    <property type="evidence" value="ECO:0007669"/>
    <property type="project" value="InterPro"/>
</dbReference>
<dbReference type="AlphaFoldDB" id="A0AAN7TJK0"/>
<keyword evidence="3" id="KW-0012">Acyltransferase</keyword>
<protein>
    <recommendedName>
        <fullName evidence="5">N-acetyltransferase domain-containing protein</fullName>
    </recommendedName>
</protein>
<evidence type="ECO:0000256" key="3">
    <source>
        <dbReference type="ARBA" id="ARBA00023315"/>
    </source>
</evidence>
<reference evidence="6" key="1">
    <citation type="submission" date="2023-08" db="EMBL/GenBank/DDBJ databases">
        <title>Black Yeasts Isolated from many extreme environments.</title>
        <authorList>
            <person name="Coleine C."/>
            <person name="Stajich J.E."/>
            <person name="Selbmann L."/>
        </authorList>
    </citation>
    <scope>NUCLEOTIDE SEQUENCE</scope>
    <source>
        <strain evidence="6">CCFEE 5401</strain>
    </source>
</reference>
<name>A0AAN7TJK0_9PEZI</name>
<gene>
    <name evidence="6" type="ORF">LTR62_003782</name>
</gene>
<keyword evidence="2" id="KW-0808">Transferase</keyword>
<organism evidence="6 7">
    <name type="scientific">Meristemomyces frigidus</name>
    <dbReference type="NCBI Taxonomy" id="1508187"/>
    <lineage>
        <taxon>Eukaryota</taxon>
        <taxon>Fungi</taxon>
        <taxon>Dikarya</taxon>
        <taxon>Ascomycota</taxon>
        <taxon>Pezizomycotina</taxon>
        <taxon>Dothideomycetes</taxon>
        <taxon>Dothideomycetidae</taxon>
        <taxon>Mycosphaerellales</taxon>
        <taxon>Teratosphaeriaceae</taxon>
        <taxon>Meristemomyces</taxon>
    </lineage>
</organism>
<dbReference type="InterPro" id="IPR000182">
    <property type="entry name" value="GNAT_dom"/>
</dbReference>
<dbReference type="InterPro" id="IPR039135">
    <property type="entry name" value="NAT9-like"/>
</dbReference>
<feature type="region of interest" description="Disordered" evidence="4">
    <location>
        <begin position="75"/>
        <end position="94"/>
    </location>
</feature>
<evidence type="ECO:0000259" key="5">
    <source>
        <dbReference type="Pfam" id="PF13302"/>
    </source>
</evidence>
<dbReference type="Proteomes" id="UP001310890">
    <property type="component" value="Unassembled WGS sequence"/>
</dbReference>
<dbReference type="Pfam" id="PF13302">
    <property type="entry name" value="Acetyltransf_3"/>
    <property type="match status" value="1"/>
</dbReference>
<comment type="similarity">
    <text evidence="1">Belongs to the acetyltransferase family. GNAT subfamily.</text>
</comment>
<accession>A0AAN7TJK0</accession>
<comment type="caution">
    <text evidence="6">The sequence shown here is derived from an EMBL/GenBank/DDBJ whole genome shotgun (WGS) entry which is preliminary data.</text>
</comment>
<dbReference type="Gene3D" id="3.40.630.30">
    <property type="match status" value="1"/>
</dbReference>
<dbReference type="PANTHER" id="PTHR13256:SF16">
    <property type="entry name" value="ALPHA_BETA-TUBULIN-N-ACETYLTRANSFERASE 9"/>
    <property type="match status" value="1"/>
</dbReference>
<dbReference type="EMBL" id="JAVRRL010000027">
    <property type="protein sequence ID" value="KAK5112960.1"/>
    <property type="molecule type" value="Genomic_DNA"/>
</dbReference>
<evidence type="ECO:0000313" key="6">
    <source>
        <dbReference type="EMBL" id="KAK5112960.1"/>
    </source>
</evidence>
<feature type="domain" description="N-acetyltransferase" evidence="5">
    <location>
        <begin position="14"/>
        <end position="222"/>
    </location>
</feature>
<evidence type="ECO:0000256" key="1">
    <source>
        <dbReference type="ARBA" id="ARBA00009342"/>
    </source>
</evidence>
<dbReference type="SUPFAM" id="SSF55729">
    <property type="entry name" value="Acyl-CoA N-acyltransferases (Nat)"/>
    <property type="match status" value="1"/>
</dbReference>
<evidence type="ECO:0000313" key="7">
    <source>
        <dbReference type="Proteomes" id="UP001310890"/>
    </source>
</evidence>
<proteinExistence type="inferred from homology"/>
<dbReference type="InterPro" id="IPR016181">
    <property type="entry name" value="Acyl_CoA_acyltransferase"/>
</dbReference>
<evidence type="ECO:0000256" key="4">
    <source>
        <dbReference type="SAM" id="MobiDB-lite"/>
    </source>
</evidence>
<sequence>MKVNEHHAISTPNLLLVPYSTHHVPTYHDWMSDPALQTATASEPLTLEEEYSMQISWREDNDKLTFIICLPLASRPSTSQNPQPTPSLQAGIDDGPERMIGDINLFLFPFEADGEDDRDETASELPRNDAGVIGEIELMIGRRDLQRKGFGRAALLTFLDHILENWGAIYTEYRPDPGHDRTVAKTFSAERGKGVMQLAYLRAKIQESNVGSIALFESVGFVRTSARANYFGEVELRLGAPERGWQDQPRAQGTETLVYKEVCSG</sequence>